<dbReference type="SUPFAM" id="SSF47413">
    <property type="entry name" value="lambda repressor-like DNA-binding domains"/>
    <property type="match status" value="1"/>
</dbReference>
<dbReference type="EMBL" id="JBEZFP010000001">
    <property type="protein sequence ID" value="MEU8131974.1"/>
    <property type="molecule type" value="Genomic_DNA"/>
</dbReference>
<evidence type="ECO:0000313" key="2">
    <source>
        <dbReference type="EMBL" id="MEU8131974.1"/>
    </source>
</evidence>
<comment type="caution">
    <text evidence="2">The sequence shown here is derived from an EMBL/GenBank/DDBJ whole genome shotgun (WGS) entry which is preliminary data.</text>
</comment>
<dbReference type="Pfam" id="PF19054">
    <property type="entry name" value="DUF5753"/>
    <property type="match status" value="1"/>
</dbReference>
<evidence type="ECO:0000259" key="1">
    <source>
        <dbReference type="PROSITE" id="PS50943"/>
    </source>
</evidence>
<protein>
    <submittedName>
        <fullName evidence="2">Helix-turn-helix transcriptional regulator</fullName>
    </submittedName>
</protein>
<dbReference type="RefSeq" id="WP_358347040.1">
    <property type="nucleotide sequence ID" value="NZ_JBEZFP010000001.1"/>
</dbReference>
<dbReference type="InterPro" id="IPR010982">
    <property type="entry name" value="Lambda_DNA-bd_dom_sf"/>
</dbReference>
<proteinExistence type="predicted"/>
<feature type="domain" description="HTH cro/C1-type" evidence="1">
    <location>
        <begin position="18"/>
        <end position="72"/>
    </location>
</feature>
<organism evidence="2 3">
    <name type="scientific">Streptodolium elevatio</name>
    <dbReference type="NCBI Taxonomy" id="3157996"/>
    <lineage>
        <taxon>Bacteria</taxon>
        <taxon>Bacillati</taxon>
        <taxon>Actinomycetota</taxon>
        <taxon>Actinomycetes</taxon>
        <taxon>Kitasatosporales</taxon>
        <taxon>Streptomycetaceae</taxon>
        <taxon>Streptodolium</taxon>
    </lineage>
</organism>
<dbReference type="InterPro" id="IPR001387">
    <property type="entry name" value="Cro/C1-type_HTH"/>
</dbReference>
<dbReference type="Pfam" id="PF13560">
    <property type="entry name" value="HTH_31"/>
    <property type="match status" value="1"/>
</dbReference>
<dbReference type="InterPro" id="IPR043917">
    <property type="entry name" value="DUF5753"/>
</dbReference>
<keyword evidence="3" id="KW-1185">Reference proteome</keyword>
<reference evidence="2 3" key="1">
    <citation type="submission" date="2024-06" db="EMBL/GenBank/DDBJ databases">
        <title>The Natural Products Discovery Center: Release of the First 8490 Sequenced Strains for Exploring Actinobacteria Biosynthetic Diversity.</title>
        <authorList>
            <person name="Kalkreuter E."/>
            <person name="Kautsar S.A."/>
            <person name="Yang D."/>
            <person name="Bader C.D."/>
            <person name="Teijaro C.N."/>
            <person name="Fluegel L."/>
            <person name="Davis C.M."/>
            <person name="Simpson J.R."/>
            <person name="Lauterbach L."/>
            <person name="Steele A.D."/>
            <person name="Gui C."/>
            <person name="Meng S."/>
            <person name="Li G."/>
            <person name="Viehrig K."/>
            <person name="Ye F."/>
            <person name="Su P."/>
            <person name="Kiefer A.F."/>
            <person name="Nichols A."/>
            <person name="Cepeda A.J."/>
            <person name="Yan W."/>
            <person name="Fan B."/>
            <person name="Jiang Y."/>
            <person name="Adhikari A."/>
            <person name="Zheng C.-J."/>
            <person name="Schuster L."/>
            <person name="Cowan T.M."/>
            <person name="Smanski M.J."/>
            <person name="Chevrette M.G."/>
            <person name="De Carvalho L.P.S."/>
            <person name="Shen B."/>
        </authorList>
    </citation>
    <scope>NUCLEOTIDE SEQUENCE [LARGE SCALE GENOMIC DNA]</scope>
    <source>
        <strain evidence="2 3">NPDC048946</strain>
    </source>
</reference>
<sequence>MPQSPDPLVSLGRLRAELRRLREQRRFTQQQVADEMDWSLSKLIRIEGGRNRISTNDLRVLLNHYGVEPALQEQLLALSKDVRRTAWWDRFADVINRDYAAYIGYETVASVIRNFEITIVPGLLQTPEYAEQAMLNTSGRSPVNPKAIELRMERQKLFERETPPETHFIIDESVIRRVVGGRAVMRAQLLHLRTMAQRPDLTLQIMPFSEGLYPRHRRGYVVFEFPDDASLVLYIEGAEGSMIISEPTERKPQEYLESFWQLEEAAGAVDPIKLIDDALERLT</sequence>
<gene>
    <name evidence="2" type="ORF">AB0C36_00535</name>
</gene>
<accession>A0ABV3DAE2</accession>
<dbReference type="Proteomes" id="UP001551482">
    <property type="component" value="Unassembled WGS sequence"/>
</dbReference>
<dbReference type="SMART" id="SM00530">
    <property type="entry name" value="HTH_XRE"/>
    <property type="match status" value="1"/>
</dbReference>
<dbReference type="Gene3D" id="1.10.260.40">
    <property type="entry name" value="lambda repressor-like DNA-binding domains"/>
    <property type="match status" value="1"/>
</dbReference>
<dbReference type="CDD" id="cd00093">
    <property type="entry name" value="HTH_XRE"/>
    <property type="match status" value="1"/>
</dbReference>
<name>A0ABV3DAE2_9ACTN</name>
<dbReference type="PROSITE" id="PS50943">
    <property type="entry name" value="HTH_CROC1"/>
    <property type="match status" value="1"/>
</dbReference>
<evidence type="ECO:0000313" key="3">
    <source>
        <dbReference type="Proteomes" id="UP001551482"/>
    </source>
</evidence>